<evidence type="ECO:0000313" key="4">
    <source>
        <dbReference type="EMBL" id="AOY84984.2"/>
    </source>
</evidence>
<gene>
    <name evidence="4" type="ORF">BJP36_31460</name>
</gene>
<dbReference type="PANTHER" id="PTHR35527:SF2">
    <property type="entry name" value="HYDROLASE"/>
    <property type="match status" value="1"/>
</dbReference>
<evidence type="ECO:0000259" key="3">
    <source>
        <dbReference type="Pfam" id="PF02275"/>
    </source>
</evidence>
<dbReference type="PANTHER" id="PTHR35527">
    <property type="entry name" value="CHOLOYLGLYCINE HYDROLASE"/>
    <property type="match status" value="1"/>
</dbReference>
<dbReference type="InterPro" id="IPR029132">
    <property type="entry name" value="CBAH/NAAA_C"/>
</dbReference>
<dbReference type="InterPro" id="IPR029055">
    <property type="entry name" value="Ntn_hydrolases_N"/>
</dbReference>
<feature type="domain" description="Choloylglycine hydrolase/NAAA C-terminal" evidence="3">
    <location>
        <begin position="46"/>
        <end position="324"/>
    </location>
</feature>
<dbReference type="SUPFAM" id="SSF56235">
    <property type="entry name" value="N-terminal nucleophile aminohydrolases (Ntn hydrolases)"/>
    <property type="match status" value="1"/>
</dbReference>
<comment type="similarity">
    <text evidence="1">Belongs to the peptidase C59 family.</text>
</comment>
<keyword evidence="2 4" id="KW-0378">Hydrolase</keyword>
<accession>A0A1D9GBR8</accession>
<dbReference type="EMBL" id="CP017708">
    <property type="protein sequence ID" value="AOY84984.2"/>
    <property type="molecule type" value="Genomic_DNA"/>
</dbReference>
<dbReference type="Pfam" id="PF02275">
    <property type="entry name" value="CBAH"/>
    <property type="match status" value="1"/>
</dbReference>
<protein>
    <submittedName>
        <fullName evidence="4">Linear amide C-N hydrolase</fullName>
    </submittedName>
</protein>
<proteinExistence type="inferred from homology"/>
<dbReference type="GO" id="GO:0016787">
    <property type="term" value="F:hydrolase activity"/>
    <property type="evidence" value="ECO:0007669"/>
    <property type="project" value="UniProtKB-KW"/>
</dbReference>
<reference evidence="4" key="2">
    <citation type="submission" date="2022-10" db="EMBL/GenBank/DDBJ databases">
        <authorList>
            <person name="Ngo T.-E."/>
        </authorList>
    </citation>
    <scope>NUCLEOTIDE SEQUENCE</scope>
    <source>
        <strain evidence="4">JHB</strain>
    </source>
</reference>
<name>A0A1D9GBR8_MOOP1</name>
<dbReference type="InterPro" id="IPR052193">
    <property type="entry name" value="Peptidase_C59"/>
</dbReference>
<reference evidence="4" key="1">
    <citation type="journal article" date="2017" name="Proc. Natl. Acad. Sci. U.S.A.">
        <title>Comparative genomics uncovers the prolific and distinctive metabolic potential of the cyanobacterial genus Moorea.</title>
        <authorList>
            <person name="Leao T."/>
            <person name="Castelao G."/>
            <person name="Korobeynikov A."/>
            <person name="Monroe E.A."/>
            <person name="Podell S."/>
            <person name="Glukhov E."/>
            <person name="Allen E.E."/>
            <person name="Gerwick W.H."/>
            <person name="Gerwick L."/>
        </authorList>
    </citation>
    <scope>NUCLEOTIDE SEQUENCE</scope>
    <source>
        <strain evidence="4">JHB</strain>
    </source>
</reference>
<sequence length="383" mass="42316">MHFIVRTFKALLICGLIINLVFLSDAQACSRVLHASYTKDVTPTYAVTGRSMDWYEDIKSNLWMFPAGMERDGVVGKNSVEWKSKYGSVIAAGFDTATADGLNEKGLMANMLYLGEADFGERDTSREGISWSAYTQYILDNFATVQEAVSALENDELQVVASPLPSDSGLAHPPTLHFSLSDPLGDSAIFEHLEGKLVIHHGKEFAVMTNSPIYDEQIALNGYWESVGGDAMLPGTRRAADRYVRASYYLKNLPTPQSDRQTLANVMSVMRNVSVPFGASDPEQPNISPTIWRTAANHLSKVYYFESTLSPNIIWVELTEDDLKEGAPVKKLELSGNYDLVGNVTGDFIEAEAFKFTGPCDEGIPIEDLPDFCLVRYSSRCKA</sequence>
<dbReference type="Proteomes" id="UP000176944">
    <property type="component" value="Chromosome"/>
</dbReference>
<dbReference type="CDD" id="cd01902">
    <property type="entry name" value="Ntn_CGH"/>
    <property type="match status" value="1"/>
</dbReference>
<organism evidence="4">
    <name type="scientific">Moorena producens (strain JHB)</name>
    <dbReference type="NCBI Taxonomy" id="1454205"/>
    <lineage>
        <taxon>Bacteria</taxon>
        <taxon>Bacillati</taxon>
        <taxon>Cyanobacteriota</taxon>
        <taxon>Cyanophyceae</taxon>
        <taxon>Coleofasciculales</taxon>
        <taxon>Coleofasciculaceae</taxon>
        <taxon>Moorena</taxon>
    </lineage>
</organism>
<dbReference type="Gene3D" id="3.60.60.10">
    <property type="entry name" value="Penicillin V Acylase, Chain A"/>
    <property type="match status" value="1"/>
</dbReference>
<dbReference type="AlphaFoldDB" id="A0A1D9GBR8"/>
<evidence type="ECO:0000256" key="1">
    <source>
        <dbReference type="ARBA" id="ARBA00006625"/>
    </source>
</evidence>
<evidence type="ECO:0000256" key="2">
    <source>
        <dbReference type="ARBA" id="ARBA00022801"/>
    </source>
</evidence>